<proteinExistence type="predicted"/>
<evidence type="ECO:0000256" key="1">
    <source>
        <dbReference type="SAM" id="Phobius"/>
    </source>
</evidence>
<keyword evidence="1" id="KW-0472">Membrane</keyword>
<keyword evidence="1" id="KW-0812">Transmembrane</keyword>
<dbReference type="AlphaFoldDB" id="A0A099K6N0"/>
<evidence type="ECO:0000313" key="3">
    <source>
        <dbReference type="Proteomes" id="UP000029868"/>
    </source>
</evidence>
<dbReference type="InterPro" id="IPR019670">
    <property type="entry name" value="DUF2523"/>
</dbReference>
<dbReference type="PATRIC" id="fig|28229.3.peg.4679"/>
<organism evidence="2 3">
    <name type="scientific">Colwellia psychrerythraea</name>
    <name type="common">Vibrio psychroerythus</name>
    <dbReference type="NCBI Taxonomy" id="28229"/>
    <lineage>
        <taxon>Bacteria</taxon>
        <taxon>Pseudomonadati</taxon>
        <taxon>Pseudomonadota</taxon>
        <taxon>Gammaproteobacteria</taxon>
        <taxon>Alteromonadales</taxon>
        <taxon>Colwelliaceae</taxon>
        <taxon>Colwellia</taxon>
    </lineage>
</organism>
<name>A0A099K6N0_COLPS</name>
<evidence type="ECO:0000313" key="2">
    <source>
        <dbReference type="EMBL" id="KGJ86459.1"/>
    </source>
</evidence>
<reference evidence="2 3" key="1">
    <citation type="submission" date="2014-08" db="EMBL/GenBank/DDBJ databases">
        <title>Genomic and Phenotypic Diversity of Colwellia psychrerythraea strains from Disparate Marine Basins.</title>
        <authorList>
            <person name="Techtmann S.M."/>
            <person name="Stelling S.C."/>
            <person name="Utturkar S.M."/>
            <person name="Alshibli N."/>
            <person name="Harris A."/>
            <person name="Brown S.D."/>
            <person name="Hazen T.C."/>
        </authorList>
    </citation>
    <scope>NUCLEOTIDE SEQUENCE [LARGE SCALE GENOMIC DNA]</scope>
    <source>
        <strain evidence="2 3">GAB14E</strain>
    </source>
</reference>
<accession>A0A099K6N0</accession>
<dbReference type="EMBL" id="JQEC01000075">
    <property type="protein sequence ID" value="KGJ86459.1"/>
    <property type="molecule type" value="Genomic_DNA"/>
</dbReference>
<feature type="transmembrane region" description="Helical" evidence="1">
    <location>
        <begin position="30"/>
        <end position="50"/>
    </location>
</feature>
<protein>
    <recommendedName>
        <fullName evidence="4">DUF2523 domain-containing protein</fullName>
    </recommendedName>
</protein>
<gene>
    <name evidence="2" type="ORF">GAB14E_0732</name>
</gene>
<dbReference type="Pfam" id="PF10734">
    <property type="entry name" value="DUF2523"/>
    <property type="match status" value="1"/>
</dbReference>
<evidence type="ECO:0008006" key="4">
    <source>
        <dbReference type="Google" id="ProtNLM"/>
    </source>
</evidence>
<dbReference type="RefSeq" id="WP_033084601.1">
    <property type="nucleotide sequence ID" value="NZ_JQEC01000075.1"/>
</dbReference>
<dbReference type="OrthoDB" id="9154706at2"/>
<comment type="caution">
    <text evidence="2">The sequence shown here is derived from an EMBL/GenBank/DDBJ whole genome shotgun (WGS) entry which is preliminary data.</text>
</comment>
<sequence length="105" mass="12217">MLDWFANRWNDGIDFLWRLVLSIYDMLKDFFMWCIDSLMDVAIVILDGLGSIMDGLDVAKYFTMLPPETIYMLKIIGFSEAMGMIVTCIGIRFIIQMIPFVRWGS</sequence>
<keyword evidence="1" id="KW-1133">Transmembrane helix</keyword>
<feature type="transmembrane region" description="Helical" evidence="1">
    <location>
        <begin position="71"/>
        <end position="95"/>
    </location>
</feature>
<dbReference type="Proteomes" id="UP000029868">
    <property type="component" value="Unassembled WGS sequence"/>
</dbReference>